<evidence type="ECO:0000256" key="2">
    <source>
        <dbReference type="ARBA" id="ARBA00023239"/>
    </source>
</evidence>
<dbReference type="Pfam" id="PF00596">
    <property type="entry name" value="Aldolase_II"/>
    <property type="match status" value="1"/>
</dbReference>
<keyword evidence="1" id="KW-0479">Metal-binding</keyword>
<dbReference type="RefSeq" id="WP_203904178.1">
    <property type="nucleotide sequence ID" value="NZ_BOPF01000039.1"/>
</dbReference>
<dbReference type="GO" id="GO:0046872">
    <property type="term" value="F:metal ion binding"/>
    <property type="evidence" value="ECO:0007669"/>
    <property type="project" value="UniProtKB-KW"/>
</dbReference>
<name>A0A8J3YVV0_9ACTN</name>
<accession>A0A8J3YVV0</accession>
<dbReference type="AlphaFoldDB" id="A0A8J3YVV0"/>
<dbReference type="GO" id="GO:0016832">
    <property type="term" value="F:aldehyde-lyase activity"/>
    <property type="evidence" value="ECO:0007669"/>
    <property type="project" value="TreeGrafter"/>
</dbReference>
<feature type="domain" description="Class II aldolase/adducin N-terminal" evidence="3">
    <location>
        <begin position="9"/>
        <end position="186"/>
    </location>
</feature>
<gene>
    <name evidence="4" type="ORF">Val02_76360</name>
</gene>
<keyword evidence="5" id="KW-1185">Reference proteome</keyword>
<dbReference type="InterPro" id="IPR036409">
    <property type="entry name" value="Aldolase_II/adducin_N_sf"/>
</dbReference>
<dbReference type="PANTHER" id="PTHR22789:SF0">
    <property type="entry name" value="3-OXO-TETRONATE 4-PHOSPHATE DECARBOXYLASE-RELATED"/>
    <property type="match status" value="1"/>
</dbReference>
<dbReference type="Gene3D" id="3.40.225.10">
    <property type="entry name" value="Class II aldolase/adducin N-terminal domain"/>
    <property type="match status" value="1"/>
</dbReference>
<dbReference type="SUPFAM" id="SSF53639">
    <property type="entry name" value="AraD/HMP-PK domain-like"/>
    <property type="match status" value="1"/>
</dbReference>
<dbReference type="InterPro" id="IPR001303">
    <property type="entry name" value="Aldolase_II/adducin_N"/>
</dbReference>
<dbReference type="EMBL" id="BOPF01000039">
    <property type="protein sequence ID" value="GIJ50750.1"/>
    <property type="molecule type" value="Genomic_DNA"/>
</dbReference>
<evidence type="ECO:0000313" key="5">
    <source>
        <dbReference type="Proteomes" id="UP000619260"/>
    </source>
</evidence>
<sequence length="212" mass="22336">MVDGRGPCQDLVRAGRKVVAAGLVVGSGGNLSARAEDPDEIWVTPTGAWLDELSVGELSRVRVRDGSLISGPAPTSELALHVATYRARPDVSAIIHLHPQALLLLDALDEPVRLVTTDHRFFVRRVARTPFHPPGGTEVAEAAADASRDGTDCVVLGNHGCSVLGDSVDLALKRVFNLEEAARLTYAALALGRADSLRGLPPEWPGGSSVSV</sequence>
<comment type="caution">
    <text evidence="4">The sequence shown here is derived from an EMBL/GenBank/DDBJ whole genome shotgun (WGS) entry which is preliminary data.</text>
</comment>
<dbReference type="PANTHER" id="PTHR22789">
    <property type="entry name" value="FUCULOSE PHOSPHATE ALDOLASE"/>
    <property type="match status" value="1"/>
</dbReference>
<evidence type="ECO:0000313" key="4">
    <source>
        <dbReference type="EMBL" id="GIJ50750.1"/>
    </source>
</evidence>
<proteinExistence type="predicted"/>
<evidence type="ECO:0000256" key="1">
    <source>
        <dbReference type="ARBA" id="ARBA00022723"/>
    </source>
</evidence>
<dbReference type="GO" id="GO:0019323">
    <property type="term" value="P:pentose catabolic process"/>
    <property type="evidence" value="ECO:0007669"/>
    <property type="project" value="TreeGrafter"/>
</dbReference>
<organism evidence="4 5">
    <name type="scientific">Virgisporangium aliadipatigenens</name>
    <dbReference type="NCBI Taxonomy" id="741659"/>
    <lineage>
        <taxon>Bacteria</taxon>
        <taxon>Bacillati</taxon>
        <taxon>Actinomycetota</taxon>
        <taxon>Actinomycetes</taxon>
        <taxon>Micromonosporales</taxon>
        <taxon>Micromonosporaceae</taxon>
        <taxon>Virgisporangium</taxon>
    </lineage>
</organism>
<dbReference type="InterPro" id="IPR050197">
    <property type="entry name" value="Aldolase_class_II_sugar_metab"/>
</dbReference>
<dbReference type="GO" id="GO:0005829">
    <property type="term" value="C:cytosol"/>
    <property type="evidence" value="ECO:0007669"/>
    <property type="project" value="TreeGrafter"/>
</dbReference>
<dbReference type="SMART" id="SM01007">
    <property type="entry name" value="Aldolase_II"/>
    <property type="match status" value="1"/>
</dbReference>
<keyword evidence="2" id="KW-0456">Lyase</keyword>
<reference evidence="4" key="1">
    <citation type="submission" date="2021-01" db="EMBL/GenBank/DDBJ databases">
        <title>Whole genome shotgun sequence of Virgisporangium aliadipatigenens NBRC 105644.</title>
        <authorList>
            <person name="Komaki H."/>
            <person name="Tamura T."/>
        </authorList>
    </citation>
    <scope>NUCLEOTIDE SEQUENCE</scope>
    <source>
        <strain evidence="4">NBRC 105644</strain>
    </source>
</reference>
<evidence type="ECO:0000259" key="3">
    <source>
        <dbReference type="SMART" id="SM01007"/>
    </source>
</evidence>
<protein>
    <submittedName>
        <fullName evidence="4">Class II aldolase</fullName>
    </submittedName>
</protein>
<dbReference type="Proteomes" id="UP000619260">
    <property type="component" value="Unassembled WGS sequence"/>
</dbReference>